<comment type="similarity">
    <text evidence="6">Belongs to the NAD synthetase family.</text>
</comment>
<comment type="catalytic activity">
    <reaction evidence="5">
        <text>deamido-NAD(+) + L-glutamine + ATP + H2O = L-glutamate + AMP + diphosphate + NAD(+) + H(+)</text>
        <dbReference type="Rhea" id="RHEA:24384"/>
        <dbReference type="ChEBI" id="CHEBI:15377"/>
        <dbReference type="ChEBI" id="CHEBI:15378"/>
        <dbReference type="ChEBI" id="CHEBI:29985"/>
        <dbReference type="ChEBI" id="CHEBI:30616"/>
        <dbReference type="ChEBI" id="CHEBI:33019"/>
        <dbReference type="ChEBI" id="CHEBI:57540"/>
        <dbReference type="ChEBI" id="CHEBI:58359"/>
        <dbReference type="ChEBI" id="CHEBI:58437"/>
        <dbReference type="ChEBI" id="CHEBI:456215"/>
        <dbReference type="EC" id="6.3.5.1"/>
    </reaction>
</comment>
<proteinExistence type="inferred from homology"/>
<accession>A0A841R0C7</accession>
<dbReference type="GO" id="GO:0005737">
    <property type="term" value="C:cytoplasm"/>
    <property type="evidence" value="ECO:0007669"/>
    <property type="project" value="InterPro"/>
</dbReference>
<evidence type="ECO:0000256" key="2">
    <source>
        <dbReference type="ARBA" id="ARBA00022741"/>
    </source>
</evidence>
<keyword evidence="4 5" id="KW-0520">NAD</keyword>
<gene>
    <name evidence="8" type="ORF">HNR45_000268</name>
</gene>
<evidence type="ECO:0000256" key="4">
    <source>
        <dbReference type="ARBA" id="ARBA00023027"/>
    </source>
</evidence>
<evidence type="ECO:0000256" key="5">
    <source>
        <dbReference type="PIRNR" id="PIRNR006630"/>
    </source>
</evidence>
<dbReference type="GO" id="GO:0005524">
    <property type="term" value="F:ATP binding"/>
    <property type="evidence" value="ECO:0007669"/>
    <property type="project" value="UniProtKB-UniRule"/>
</dbReference>
<name>A0A841R0C7_9FIRM</name>
<comment type="similarity">
    <text evidence="5">In the C-terminal section; belongs to the NAD synthetase family.</text>
</comment>
<dbReference type="InterPro" id="IPR022310">
    <property type="entry name" value="NAD/GMP_synthase"/>
</dbReference>
<dbReference type="GO" id="GO:0004359">
    <property type="term" value="F:glutaminase activity"/>
    <property type="evidence" value="ECO:0007669"/>
    <property type="project" value="InterPro"/>
</dbReference>
<dbReference type="OrthoDB" id="9803818at2"/>
<dbReference type="PANTHER" id="PTHR23090">
    <property type="entry name" value="NH 3 /GLUTAMINE-DEPENDENT NAD + SYNTHETASE"/>
    <property type="match status" value="1"/>
</dbReference>
<dbReference type="InterPro" id="IPR014729">
    <property type="entry name" value="Rossmann-like_a/b/a_fold"/>
</dbReference>
<dbReference type="PANTHER" id="PTHR23090:SF9">
    <property type="entry name" value="GLUTAMINE-DEPENDENT NAD(+) SYNTHETASE"/>
    <property type="match status" value="1"/>
</dbReference>
<dbReference type="SUPFAM" id="SSF52402">
    <property type="entry name" value="Adenine nucleotide alpha hydrolases-like"/>
    <property type="match status" value="1"/>
</dbReference>
<comment type="caution">
    <text evidence="8">The sequence shown here is derived from an EMBL/GenBank/DDBJ whole genome shotgun (WGS) entry which is preliminary data.</text>
</comment>
<sequence length="530" mass="58744">MNIVACTSPLQTGRIDNNLQWFRSHHDEIMSREPDLIVMAQNSLTGFVSDTLLRGTDFQSKLDAALCELATFFSVPLIGSQDQWLHGQRKHRPLYFENGKATELDFATISCERQTVYIRADENDPFPNDLPVIDLFSQPATLSAPAYHNSIRIDALTVADCGGYFEPHTGFLHCGETCHGGWQQGIYTITLTANGWRTSAPTTYAWKQMDLLRWQLQTILQTLSLRDVVIGLSGGIDSTVNALLYQSVVEKDHILGVTMPSSYTSSVTRSIAKQLAKNSGISLLTVPIKESVEATRTQLETIAKATGVSLSLDGLPYENLQARDRTSRVLATIASARGAIFTCNANKTETTVGYGTMYGDIAGALAATADLWKHEVYELAKDLDDFMGGGIIPREVFTVPPSAELSSAQDVTKGFGDPLIYPYHDYLFASWIQDTPLSLAEILECYEEHTLTKRLGATVEVETLFADADAFVADLERWWTLYRGLSIAKRVQAPPILAAGPYPFGKYREAQGEPRYSDRYLAKRKKLLKK</sequence>
<dbReference type="AlphaFoldDB" id="A0A841R0C7"/>
<feature type="domain" description="NAD/GMP synthase" evidence="7">
    <location>
        <begin position="216"/>
        <end position="414"/>
    </location>
</feature>
<dbReference type="EC" id="6.3.5.1" evidence="5"/>
<dbReference type="EMBL" id="JACHHI010000001">
    <property type="protein sequence ID" value="MBB6477246.1"/>
    <property type="molecule type" value="Genomic_DNA"/>
</dbReference>
<evidence type="ECO:0000256" key="6">
    <source>
        <dbReference type="RuleBase" id="RU003811"/>
    </source>
</evidence>
<dbReference type="Pfam" id="PF02540">
    <property type="entry name" value="NAD_synthase"/>
    <property type="match status" value="1"/>
</dbReference>
<keyword evidence="2 5" id="KW-0547">Nucleotide-binding</keyword>
<keyword evidence="3 5" id="KW-0067">ATP-binding</keyword>
<comment type="pathway">
    <text evidence="5">Cofactor biosynthesis; NAD(+) biosynthesis; NAD(+) from deamido-NAD(+) (L-Gln route): step 1/1.</text>
</comment>
<dbReference type="CDD" id="cd00553">
    <property type="entry name" value="NAD_synthase"/>
    <property type="match status" value="1"/>
</dbReference>
<dbReference type="GO" id="GO:0003952">
    <property type="term" value="F:NAD+ synthase (glutamine-hydrolyzing) activity"/>
    <property type="evidence" value="ECO:0007669"/>
    <property type="project" value="UniProtKB-UniRule"/>
</dbReference>
<dbReference type="RefSeq" id="WP_159821861.1">
    <property type="nucleotide sequence ID" value="NZ_CABWNB010000001.1"/>
</dbReference>
<dbReference type="GeneID" id="93485558"/>
<dbReference type="PIRSF" id="PIRSF006630">
    <property type="entry name" value="NADS_GAT"/>
    <property type="match status" value="1"/>
</dbReference>
<reference evidence="8 9" key="1">
    <citation type="submission" date="2020-08" db="EMBL/GenBank/DDBJ databases">
        <title>Genomic Encyclopedia of Type Strains, Phase IV (KMG-IV): sequencing the most valuable type-strain genomes for metagenomic binning, comparative biology and taxonomic classification.</title>
        <authorList>
            <person name="Goeker M."/>
        </authorList>
    </citation>
    <scope>NUCLEOTIDE SEQUENCE [LARGE SCALE GENOMIC DNA]</scope>
    <source>
        <strain evidence="8 9">DSM 21255</strain>
    </source>
</reference>
<dbReference type="Gene3D" id="3.40.50.620">
    <property type="entry name" value="HUPs"/>
    <property type="match status" value="1"/>
</dbReference>
<keyword evidence="9" id="KW-1185">Reference proteome</keyword>
<dbReference type="UniPathway" id="UPA00253">
    <property type="reaction ID" value="UER00334"/>
</dbReference>
<dbReference type="NCBIfam" id="TIGR00552">
    <property type="entry name" value="nadE"/>
    <property type="match status" value="1"/>
</dbReference>
<protein>
    <recommendedName>
        <fullName evidence="5">Glutamine-dependent NAD(+) synthetase</fullName>
        <ecNumber evidence="5">6.3.5.1</ecNumber>
    </recommendedName>
    <alternativeName>
        <fullName evidence="5">NAD(+) synthase [glutamine-hydrolyzing]</fullName>
    </alternativeName>
</protein>
<keyword evidence="1 5" id="KW-0436">Ligase</keyword>
<dbReference type="InterPro" id="IPR014445">
    <property type="entry name" value="Gln-dep_NAD_synthase"/>
</dbReference>
<evidence type="ECO:0000313" key="9">
    <source>
        <dbReference type="Proteomes" id="UP000591941"/>
    </source>
</evidence>
<evidence type="ECO:0000259" key="7">
    <source>
        <dbReference type="Pfam" id="PF02540"/>
    </source>
</evidence>
<dbReference type="Proteomes" id="UP000591941">
    <property type="component" value="Unassembled WGS sequence"/>
</dbReference>
<evidence type="ECO:0000313" key="8">
    <source>
        <dbReference type="EMBL" id="MBB6477246.1"/>
    </source>
</evidence>
<dbReference type="InterPro" id="IPR003694">
    <property type="entry name" value="NAD_synthase"/>
</dbReference>
<dbReference type="GO" id="GO:0009435">
    <property type="term" value="P:NAD+ biosynthetic process"/>
    <property type="evidence" value="ECO:0007669"/>
    <property type="project" value="UniProtKB-UniRule"/>
</dbReference>
<evidence type="ECO:0000256" key="1">
    <source>
        <dbReference type="ARBA" id="ARBA00022598"/>
    </source>
</evidence>
<evidence type="ECO:0000256" key="3">
    <source>
        <dbReference type="ARBA" id="ARBA00022840"/>
    </source>
</evidence>
<organism evidence="8 9">
    <name type="scientific">Negativicoccus succinicivorans</name>
    <dbReference type="NCBI Taxonomy" id="620903"/>
    <lineage>
        <taxon>Bacteria</taxon>
        <taxon>Bacillati</taxon>
        <taxon>Bacillota</taxon>
        <taxon>Negativicutes</taxon>
        <taxon>Veillonellales</taxon>
        <taxon>Veillonellaceae</taxon>
        <taxon>Negativicoccus</taxon>
    </lineage>
</organism>